<keyword evidence="3" id="KW-1185">Reference proteome</keyword>
<dbReference type="Proteomes" id="UP001165444">
    <property type="component" value="Unassembled WGS sequence"/>
</dbReference>
<feature type="domain" description="N-acetyltransferase" evidence="1">
    <location>
        <begin position="2"/>
        <end position="144"/>
    </location>
</feature>
<dbReference type="InterPro" id="IPR016181">
    <property type="entry name" value="Acyl_CoA_acyltransferase"/>
</dbReference>
<dbReference type="Pfam" id="PF00583">
    <property type="entry name" value="Acetyltransf_1"/>
    <property type="match status" value="1"/>
</dbReference>
<dbReference type="InterPro" id="IPR000182">
    <property type="entry name" value="GNAT_dom"/>
</dbReference>
<evidence type="ECO:0000313" key="2">
    <source>
        <dbReference type="EMBL" id="MCJ2379691.1"/>
    </source>
</evidence>
<evidence type="ECO:0000313" key="3">
    <source>
        <dbReference type="Proteomes" id="UP001165444"/>
    </source>
</evidence>
<sequence length="180" mass="21451">MIQLRRITQVNDPDLSRLMDLYILSFPEEERRDEKQLFRMIETVPEMSFNAVEENGELCGLSVFWDLGEFYYMEHLAVFPEMRNRKIGQQILDYWKNHLPKLQILEAEPAVEAMAVRRIGFYERNGFQVIYKDYVQPSYRKEEDSCPLWILGTGPHSDIQECIRLIKEKVYKEPLKLLQA</sequence>
<organism evidence="2 3">
    <name type="scientific">Parabacteroides faecalis</name>
    <dbReference type="NCBI Taxonomy" id="2924040"/>
    <lineage>
        <taxon>Bacteria</taxon>
        <taxon>Pseudomonadati</taxon>
        <taxon>Bacteroidota</taxon>
        <taxon>Bacteroidia</taxon>
        <taxon>Bacteroidales</taxon>
        <taxon>Tannerellaceae</taxon>
        <taxon>Parabacteroides</taxon>
    </lineage>
</organism>
<dbReference type="CDD" id="cd04301">
    <property type="entry name" value="NAT_SF"/>
    <property type="match status" value="1"/>
</dbReference>
<dbReference type="PROSITE" id="PS51186">
    <property type="entry name" value="GNAT"/>
    <property type="match status" value="1"/>
</dbReference>
<protein>
    <submittedName>
        <fullName evidence="2">GNAT family N-acetyltransferase</fullName>
    </submittedName>
</protein>
<accession>A0ABT0BY54</accession>
<gene>
    <name evidence="2" type="ORF">MUN53_03565</name>
</gene>
<proteinExistence type="predicted"/>
<dbReference type="SUPFAM" id="SSF55729">
    <property type="entry name" value="Acyl-CoA N-acyltransferases (Nat)"/>
    <property type="match status" value="1"/>
</dbReference>
<comment type="caution">
    <text evidence="2">The sequence shown here is derived from an EMBL/GenBank/DDBJ whole genome shotgun (WGS) entry which is preliminary data.</text>
</comment>
<dbReference type="Gene3D" id="3.40.630.30">
    <property type="match status" value="1"/>
</dbReference>
<evidence type="ECO:0000259" key="1">
    <source>
        <dbReference type="PROSITE" id="PS51186"/>
    </source>
</evidence>
<reference evidence="2 3" key="1">
    <citation type="submission" date="2022-03" db="EMBL/GenBank/DDBJ databases">
        <title>Parabacteroides sp. nov. isolated from swine feces.</title>
        <authorList>
            <person name="Bak J.E."/>
        </authorList>
    </citation>
    <scope>NUCLEOTIDE SEQUENCE [LARGE SCALE GENOMIC DNA]</scope>
    <source>
        <strain evidence="2 3">AGMB00274</strain>
    </source>
</reference>
<dbReference type="EMBL" id="JAKZMM010000006">
    <property type="protein sequence ID" value="MCJ2379691.1"/>
    <property type="molecule type" value="Genomic_DNA"/>
</dbReference>
<name>A0ABT0BY54_9BACT</name>
<dbReference type="RefSeq" id="WP_243323439.1">
    <property type="nucleotide sequence ID" value="NZ_JAKZMM010000006.1"/>
</dbReference>